<protein>
    <recommendedName>
        <fullName evidence="3">Tox-REase-5 domain-containing protein</fullName>
    </recommendedName>
</protein>
<dbReference type="AlphaFoldDB" id="A0A7D5H0Z5"/>
<reference evidence="1 2" key="1">
    <citation type="submission" date="2020-06" db="EMBL/GenBank/DDBJ databases">
        <title>Pseudomonas eucalypticola sp. nov., an endophyte of Eucalyptus dunnii leaves with biocontrol ability of eucalyptus leaf blight.</title>
        <authorList>
            <person name="Liu Y."/>
            <person name="Song Z."/>
            <person name="Zeng H."/>
            <person name="Lu M."/>
            <person name="Wang X."/>
            <person name="Lian X."/>
            <person name="Zhang Q."/>
        </authorList>
    </citation>
    <scope>NUCLEOTIDE SEQUENCE [LARGE SCALE GENOMIC DNA]</scope>
    <source>
        <strain evidence="1 2">NP-1</strain>
    </source>
</reference>
<name>A0A7D5H0Z5_9PSED</name>
<dbReference type="Proteomes" id="UP000509568">
    <property type="component" value="Chromosome"/>
</dbReference>
<evidence type="ECO:0008006" key="3">
    <source>
        <dbReference type="Google" id="ProtNLM"/>
    </source>
</evidence>
<dbReference type="KEGG" id="pez:HWQ56_15535"/>
<organism evidence="1 2">
    <name type="scientific">Pseudomonas eucalypticola</name>
    <dbReference type="NCBI Taxonomy" id="2599595"/>
    <lineage>
        <taxon>Bacteria</taxon>
        <taxon>Pseudomonadati</taxon>
        <taxon>Pseudomonadota</taxon>
        <taxon>Gammaproteobacteria</taxon>
        <taxon>Pseudomonadales</taxon>
        <taxon>Pseudomonadaceae</taxon>
        <taxon>Pseudomonas</taxon>
    </lineage>
</organism>
<gene>
    <name evidence="1" type="ORF">HWQ56_15535</name>
</gene>
<keyword evidence="2" id="KW-1185">Reference proteome</keyword>
<accession>A0A7D5H0Z5</accession>
<evidence type="ECO:0000313" key="1">
    <source>
        <dbReference type="EMBL" id="QKZ05125.1"/>
    </source>
</evidence>
<sequence length="92" mass="9967">MTIVNGQRTAVEAKFVEDWGSSLRNPTSPVGSKPWSAVKQTKMVGQAKKYSSGFEGGVIYHANSQELASHYSQVFNDAGVKNLKLVIAPVKN</sequence>
<dbReference type="EMBL" id="CP056030">
    <property type="protein sequence ID" value="QKZ05125.1"/>
    <property type="molecule type" value="Genomic_DNA"/>
</dbReference>
<dbReference type="RefSeq" id="WP_176571071.1">
    <property type="nucleotide sequence ID" value="NZ_CP056030.1"/>
</dbReference>
<evidence type="ECO:0000313" key="2">
    <source>
        <dbReference type="Proteomes" id="UP000509568"/>
    </source>
</evidence>
<proteinExistence type="predicted"/>